<accession>A0A1Q9D834</accession>
<evidence type="ECO:0000256" key="1">
    <source>
        <dbReference type="SAM" id="SignalP"/>
    </source>
</evidence>
<evidence type="ECO:0000313" key="3">
    <source>
        <dbReference type="Proteomes" id="UP000186817"/>
    </source>
</evidence>
<keyword evidence="3" id="KW-1185">Reference proteome</keyword>
<keyword evidence="1" id="KW-0732">Signal</keyword>
<organism evidence="2 3">
    <name type="scientific">Symbiodinium microadriaticum</name>
    <name type="common">Dinoflagellate</name>
    <name type="synonym">Zooxanthella microadriatica</name>
    <dbReference type="NCBI Taxonomy" id="2951"/>
    <lineage>
        <taxon>Eukaryota</taxon>
        <taxon>Sar</taxon>
        <taxon>Alveolata</taxon>
        <taxon>Dinophyceae</taxon>
        <taxon>Suessiales</taxon>
        <taxon>Symbiodiniaceae</taxon>
        <taxon>Symbiodinium</taxon>
    </lineage>
</organism>
<evidence type="ECO:0000313" key="2">
    <source>
        <dbReference type="EMBL" id="OLP91311.1"/>
    </source>
</evidence>
<feature type="signal peptide" evidence="1">
    <location>
        <begin position="1"/>
        <end position="19"/>
    </location>
</feature>
<dbReference type="EMBL" id="LSRX01000671">
    <property type="protein sequence ID" value="OLP91311.1"/>
    <property type="molecule type" value="Genomic_DNA"/>
</dbReference>
<feature type="chain" id="PRO_5013317073" evidence="1">
    <location>
        <begin position="20"/>
        <end position="223"/>
    </location>
</feature>
<proteinExistence type="predicted"/>
<name>A0A1Q9D834_SYMMI</name>
<reference evidence="2 3" key="1">
    <citation type="submission" date="2016-02" db="EMBL/GenBank/DDBJ databases">
        <title>Genome analysis of coral dinoflagellate symbionts highlights evolutionary adaptations to a symbiotic lifestyle.</title>
        <authorList>
            <person name="Aranda M."/>
            <person name="Li Y."/>
            <person name="Liew Y.J."/>
            <person name="Baumgarten S."/>
            <person name="Simakov O."/>
            <person name="Wilson M."/>
            <person name="Piel J."/>
            <person name="Ashoor H."/>
            <person name="Bougouffa S."/>
            <person name="Bajic V.B."/>
            <person name="Ryu T."/>
            <person name="Ravasi T."/>
            <person name="Bayer T."/>
            <person name="Micklem G."/>
            <person name="Kim H."/>
            <person name="Bhak J."/>
            <person name="Lajeunesse T.C."/>
            <person name="Voolstra C.R."/>
        </authorList>
    </citation>
    <scope>NUCLEOTIDE SEQUENCE [LARGE SCALE GENOMIC DNA]</scope>
    <source>
        <strain evidence="2 3">CCMP2467</strain>
    </source>
</reference>
<protein>
    <submittedName>
        <fullName evidence="2">Uncharacterized protein</fullName>
    </submittedName>
</protein>
<comment type="caution">
    <text evidence="2">The sequence shown here is derived from an EMBL/GenBank/DDBJ whole genome shotgun (WGS) entry which is preliminary data.</text>
</comment>
<dbReference type="AlphaFoldDB" id="A0A1Q9D834"/>
<gene>
    <name evidence="2" type="ORF">AK812_SmicGene27002</name>
</gene>
<dbReference type="Proteomes" id="UP000186817">
    <property type="component" value="Unassembled WGS sequence"/>
</dbReference>
<sequence>MKFALAMFALRKTSQRMLAILLLPYCAQLRGDCGGCWLGWSVLLAYMDPKGMMARKVLSTRGAGAAHTQDLGDLCQVECSGLRFNKLAKLLEYYIPPLVNLQRLQCSKMVPSEINTFSRLLQELPKGRGHVETNHQILIAFMCNMCWASSYHSKLPMDLRDQSFGTDSVQTHGGEAMFGDGPDAGLPQQQATALTDALAHAGGKASNARPLCAPAALESQGAD</sequence>